<proteinExistence type="predicted"/>
<feature type="domain" description="Beta-ketoacyl-[acyl-carrier-protein] synthase III C-terminal" evidence="3">
    <location>
        <begin position="250"/>
        <end position="325"/>
    </location>
</feature>
<accession>A0A829PU13</accession>
<evidence type="ECO:0000313" key="5">
    <source>
        <dbReference type="EMBL" id="ETZ90665.1"/>
    </source>
</evidence>
<keyword evidence="2" id="KW-0012">Acyltransferase</keyword>
<dbReference type="AlphaFoldDB" id="A0A829PU13"/>
<keyword evidence="1" id="KW-0808">Transferase</keyword>
<evidence type="ECO:0000256" key="2">
    <source>
        <dbReference type="ARBA" id="ARBA00023315"/>
    </source>
</evidence>
<comment type="caution">
    <text evidence="5">The sequence shown here is derived from an EMBL/GenBank/DDBJ whole genome shotgun (WGS) entry which is preliminary data.</text>
</comment>
<name>A0A829PU13_9MYCO</name>
<reference evidence="5 6" key="1">
    <citation type="submission" date="2014-01" db="EMBL/GenBank/DDBJ databases">
        <authorList>
            <person name="Zelazny A."/>
            <person name="Olivier K."/>
            <person name="Sampaio E.P."/>
            <person name="Holland S.M."/>
            <person name="Tallon L.J."/>
            <person name="Sadzewicz L.K."/>
            <person name="Sengamalay N."/>
            <person name="Fraser C.M."/>
            <person name="Hine E."/>
            <person name="Shefchek K.A."/>
            <person name="Das S.P."/>
            <person name="Shallom S.J."/>
            <person name="Agrawal S."/>
            <person name="Tettelin H."/>
        </authorList>
    </citation>
    <scope>NUCLEOTIDE SEQUENCE [LARGE SCALE GENOMIC DNA]</scope>
    <source>
        <strain evidence="5 6">MAB_030201_1075</strain>
    </source>
</reference>
<dbReference type="InterPro" id="IPR013747">
    <property type="entry name" value="ACP_syn_III_C"/>
</dbReference>
<sequence>MSRTTYVLSTGTALPGPAIDNRSLCERIGAQPEWIDTFVGTRTRHFGINLATGEQTHSLADMATSAARQALSRADIDPSEIGFLVLGTATPDHLMPTSANLVADALGLEGIPTFQLQSGCSGAVAAFDVGSHLLTEERPLGLVIGADACYKHLPLDRESSSAMPPSELVNFVLFGDGAGAAVLALDDTDAQLGITALVNRFSGLGRDPGQQIEWFGLADRHLEQPGLNEDYKAIEHWVPLLSKDVLTDLLATAGLQREDLDYLLPPQLSGKMTQRVVKQMEIASNSREISVVADTGNNGNALPFLQIDALSREVQPGERAAVVAIESSKWIEGGMVLEGVA</sequence>
<dbReference type="Proteomes" id="UP000019854">
    <property type="component" value="Unassembled WGS sequence"/>
</dbReference>
<dbReference type="Pfam" id="PF08541">
    <property type="entry name" value="ACP_syn_III_C"/>
    <property type="match status" value="1"/>
</dbReference>
<dbReference type="Gene3D" id="3.40.47.10">
    <property type="match status" value="2"/>
</dbReference>
<evidence type="ECO:0000313" key="6">
    <source>
        <dbReference type="Proteomes" id="UP000019854"/>
    </source>
</evidence>
<dbReference type="InterPro" id="IPR016039">
    <property type="entry name" value="Thiolase-like"/>
</dbReference>
<protein>
    <submittedName>
        <fullName evidence="5">3-oxoacyl-[acyl-carrier-protein] synthase III family protein</fullName>
    </submittedName>
</protein>
<organism evidence="5 6">
    <name type="scientific">Mycobacteroides abscessus MAB_030201_1075</name>
    <dbReference type="NCBI Taxonomy" id="1335410"/>
    <lineage>
        <taxon>Bacteria</taxon>
        <taxon>Bacillati</taxon>
        <taxon>Actinomycetota</taxon>
        <taxon>Actinomycetes</taxon>
        <taxon>Mycobacteriales</taxon>
        <taxon>Mycobacteriaceae</taxon>
        <taxon>Mycobacteroides</taxon>
        <taxon>Mycobacteroides abscessus</taxon>
    </lineage>
</organism>
<dbReference type="PANTHER" id="PTHR34069">
    <property type="entry name" value="3-OXOACYL-[ACYL-CARRIER-PROTEIN] SYNTHASE 3"/>
    <property type="match status" value="1"/>
</dbReference>
<evidence type="ECO:0000259" key="4">
    <source>
        <dbReference type="Pfam" id="PF08545"/>
    </source>
</evidence>
<evidence type="ECO:0000259" key="3">
    <source>
        <dbReference type="Pfam" id="PF08541"/>
    </source>
</evidence>
<dbReference type="SUPFAM" id="SSF53901">
    <property type="entry name" value="Thiolase-like"/>
    <property type="match status" value="2"/>
</dbReference>
<dbReference type="Pfam" id="PF08545">
    <property type="entry name" value="ACP_syn_III"/>
    <property type="match status" value="1"/>
</dbReference>
<dbReference type="PANTHER" id="PTHR34069:SF2">
    <property type="entry name" value="BETA-KETOACYL-[ACYL-CARRIER-PROTEIN] SYNTHASE III"/>
    <property type="match status" value="1"/>
</dbReference>
<dbReference type="GO" id="GO:0044550">
    <property type="term" value="P:secondary metabolite biosynthetic process"/>
    <property type="evidence" value="ECO:0007669"/>
    <property type="project" value="TreeGrafter"/>
</dbReference>
<dbReference type="InterPro" id="IPR013751">
    <property type="entry name" value="ACP_syn_III_N"/>
</dbReference>
<evidence type="ECO:0000256" key="1">
    <source>
        <dbReference type="ARBA" id="ARBA00022679"/>
    </source>
</evidence>
<dbReference type="GO" id="GO:0006633">
    <property type="term" value="P:fatty acid biosynthetic process"/>
    <property type="evidence" value="ECO:0007669"/>
    <property type="project" value="InterPro"/>
</dbReference>
<dbReference type="GO" id="GO:0004315">
    <property type="term" value="F:3-oxoacyl-[acyl-carrier-protein] synthase activity"/>
    <property type="evidence" value="ECO:0007669"/>
    <property type="project" value="InterPro"/>
</dbReference>
<gene>
    <name evidence="5" type="ORF">L829_4251</name>
</gene>
<dbReference type="EMBL" id="JAOX01000001">
    <property type="protein sequence ID" value="ETZ90665.1"/>
    <property type="molecule type" value="Genomic_DNA"/>
</dbReference>
<feature type="domain" description="Beta-ketoacyl-[acyl-carrier-protein] synthase III N-terminal" evidence="4">
    <location>
        <begin position="114"/>
        <end position="188"/>
    </location>
</feature>